<protein>
    <submittedName>
        <fullName evidence="1">DUF1796 family putative cysteine peptidase</fullName>
    </submittedName>
</protein>
<gene>
    <name evidence="1" type="ORF">QUF89_14710</name>
</gene>
<dbReference type="RefSeq" id="WP_289320258.1">
    <property type="nucleotide sequence ID" value="NZ_JAUCEY010000008.1"/>
</dbReference>
<evidence type="ECO:0000313" key="2">
    <source>
        <dbReference type="Proteomes" id="UP001234602"/>
    </source>
</evidence>
<dbReference type="Pfam" id="PF08795">
    <property type="entry name" value="DUF1796"/>
    <property type="match status" value="1"/>
</dbReference>
<dbReference type="InterPro" id="IPR014903">
    <property type="entry name" value="DUF1796"/>
</dbReference>
<reference evidence="1" key="1">
    <citation type="submission" date="2023-06" db="EMBL/GenBank/DDBJ databases">
        <title>Comparative genomics of Bacillaceae isolates and their secondary metabolite potential.</title>
        <authorList>
            <person name="Song L."/>
            <person name="Nielsen L.J."/>
            <person name="Mohite O."/>
            <person name="Xu X."/>
            <person name="Weber T."/>
            <person name="Kovacs A.T."/>
        </authorList>
    </citation>
    <scope>NUCLEOTIDE SEQUENCE</scope>
    <source>
        <strain evidence="1">D8_B_37</strain>
    </source>
</reference>
<accession>A0AAW7IHA7</accession>
<dbReference type="EMBL" id="JAUCEY010000008">
    <property type="protein sequence ID" value="MDM5453427.1"/>
    <property type="molecule type" value="Genomic_DNA"/>
</dbReference>
<organism evidence="1 2">
    <name type="scientific">Peribacillus simplex</name>
    <dbReference type="NCBI Taxonomy" id="1478"/>
    <lineage>
        <taxon>Bacteria</taxon>
        <taxon>Bacillati</taxon>
        <taxon>Bacillota</taxon>
        <taxon>Bacilli</taxon>
        <taxon>Bacillales</taxon>
        <taxon>Bacillaceae</taxon>
        <taxon>Peribacillus</taxon>
    </lineage>
</organism>
<dbReference type="AlphaFoldDB" id="A0AAW7IHA7"/>
<name>A0AAW7IHA7_9BACI</name>
<dbReference type="Proteomes" id="UP001234602">
    <property type="component" value="Unassembled WGS sequence"/>
</dbReference>
<evidence type="ECO:0000313" key="1">
    <source>
        <dbReference type="EMBL" id="MDM5453427.1"/>
    </source>
</evidence>
<sequence length="210" mass="24260">MSLRLKDISGSYDAIFSLGGLCLASIQLRKNNLRPYAGVLDWVGSPTLPKVNLLLQNQFSDFLDPRHLKPIKYLSELDLYVLDEHYNIGFNHDFKTDKNSLTHLGGYPEVKEKYDRRIQRFLEKMSTSQKILFVRTEGSFEEVKELESILSGLVKHDFRILVIKHTNVNGIVENDWPLEKVCVIELPNHDIWNSNDHHWKTILSGISINV</sequence>
<proteinExistence type="predicted"/>
<comment type="caution">
    <text evidence="1">The sequence shown here is derived from an EMBL/GenBank/DDBJ whole genome shotgun (WGS) entry which is preliminary data.</text>
</comment>